<dbReference type="Pfam" id="PF05544">
    <property type="entry name" value="Pro_racemase"/>
    <property type="match status" value="1"/>
</dbReference>
<dbReference type="InterPro" id="IPR008794">
    <property type="entry name" value="Pro_racemase_fam"/>
</dbReference>
<dbReference type="EC" id="4.2.1.77" evidence="3"/>
<evidence type="ECO:0000313" key="4">
    <source>
        <dbReference type="EMBL" id="KZT72038.1"/>
    </source>
</evidence>
<dbReference type="PIRSF" id="PIRSF029792">
    <property type="entry name" value="Pro_racemase"/>
    <property type="match status" value="1"/>
</dbReference>
<dbReference type="PANTHER" id="PTHR33442">
    <property type="entry name" value="TRANS-3-HYDROXY-L-PROLINE DEHYDRATASE"/>
    <property type="match status" value="1"/>
</dbReference>
<comment type="similarity">
    <text evidence="2">Belongs to the proline racemase family.</text>
</comment>
<protein>
    <recommendedName>
        <fullName evidence="3">trans-L-3-hydroxyproline dehydratase</fullName>
        <ecNumber evidence="3">4.2.1.77</ecNumber>
    </recommendedName>
</protein>
<evidence type="ECO:0000256" key="1">
    <source>
        <dbReference type="ARBA" id="ARBA00001148"/>
    </source>
</evidence>
<dbReference type="EMBL" id="KV429042">
    <property type="protein sequence ID" value="KZT72038.1"/>
    <property type="molecule type" value="Genomic_DNA"/>
</dbReference>
<dbReference type="GO" id="GO:0050346">
    <property type="term" value="F:trans-L-3-hydroxyproline dehydratase activity"/>
    <property type="evidence" value="ECO:0007669"/>
    <property type="project" value="UniProtKB-EC"/>
</dbReference>
<evidence type="ECO:0000256" key="2">
    <source>
        <dbReference type="ARBA" id="ARBA00007529"/>
    </source>
</evidence>
<evidence type="ECO:0000313" key="5">
    <source>
        <dbReference type="Proteomes" id="UP000076727"/>
    </source>
</evidence>
<sequence>MDVYKRIAAGPMGTEIHTIDMHTSGEPTRIVVSGYPDLQGRTLLQKRAYAKDHLDHLRTRGHADMYGALLVQATEMTEAGQADIGVLFMHNEGYSTMCGHATIALGRFLVDTQDKLLFPLREHLGYDTEKHETHLRLHAPCGLVRVTVPTIVQGGRARSDESRPVTFVSVPSFVSARDVVMNIPEADRWTALRAKGQTRVCVDIAYGGAFYAIVEAKELGFEGIVGFGYSLRDMDEAAATVKRFLATQRALVRHPSESDLEYLYGVIITDENYGHARESVGLCFFADQEVDRSPTGSGVSARVALAVATGRLAFGETTVFHSPVSAGGDDGFTGTAVEEVVFADGRRGISVSVGGRAWYTGAHVFAGEGGDRRVAGFLLRDCL</sequence>
<gene>
    <name evidence="4" type="ORF">DAEQUDRAFT_53782</name>
</gene>
<proteinExistence type="inferred from homology"/>
<reference evidence="4 5" key="1">
    <citation type="journal article" date="2016" name="Mol. Biol. Evol.">
        <title>Comparative Genomics of Early-Diverging Mushroom-Forming Fungi Provides Insights into the Origins of Lignocellulose Decay Capabilities.</title>
        <authorList>
            <person name="Nagy L.G."/>
            <person name="Riley R."/>
            <person name="Tritt A."/>
            <person name="Adam C."/>
            <person name="Daum C."/>
            <person name="Floudas D."/>
            <person name="Sun H."/>
            <person name="Yadav J.S."/>
            <person name="Pangilinan J."/>
            <person name="Larsson K.H."/>
            <person name="Matsuura K."/>
            <person name="Barry K."/>
            <person name="Labutti K."/>
            <person name="Kuo R."/>
            <person name="Ohm R.A."/>
            <person name="Bhattacharya S.S."/>
            <person name="Shirouzu T."/>
            <person name="Yoshinaga Y."/>
            <person name="Martin F.M."/>
            <person name="Grigoriev I.V."/>
            <person name="Hibbett D.S."/>
        </authorList>
    </citation>
    <scope>NUCLEOTIDE SEQUENCE [LARGE SCALE GENOMIC DNA]</scope>
    <source>
        <strain evidence="4 5">L-15889</strain>
    </source>
</reference>
<dbReference type="Proteomes" id="UP000076727">
    <property type="component" value="Unassembled WGS sequence"/>
</dbReference>
<keyword evidence="5" id="KW-1185">Reference proteome</keyword>
<dbReference type="OrthoDB" id="6409228at2759"/>
<organism evidence="4 5">
    <name type="scientific">Daedalea quercina L-15889</name>
    <dbReference type="NCBI Taxonomy" id="1314783"/>
    <lineage>
        <taxon>Eukaryota</taxon>
        <taxon>Fungi</taxon>
        <taxon>Dikarya</taxon>
        <taxon>Basidiomycota</taxon>
        <taxon>Agaricomycotina</taxon>
        <taxon>Agaricomycetes</taxon>
        <taxon>Polyporales</taxon>
        <taxon>Fomitopsis</taxon>
    </lineage>
</organism>
<comment type="catalytic activity">
    <reaction evidence="1">
        <text>trans-3-hydroxy-L-proline = 1-pyrroline-2-carboxylate + H2O</text>
        <dbReference type="Rhea" id="RHEA:10320"/>
        <dbReference type="ChEBI" id="CHEBI:15377"/>
        <dbReference type="ChEBI" id="CHEBI:39785"/>
        <dbReference type="ChEBI" id="CHEBI:57938"/>
        <dbReference type="EC" id="4.2.1.77"/>
    </reaction>
</comment>
<evidence type="ECO:0000256" key="3">
    <source>
        <dbReference type="ARBA" id="ARBA00013105"/>
    </source>
</evidence>
<dbReference type="AlphaFoldDB" id="A0A165SIB8"/>
<accession>A0A165SIB8</accession>
<dbReference type="PANTHER" id="PTHR33442:SF1">
    <property type="entry name" value="TRANS-3-HYDROXY-L-PROLINE DEHYDRATASE"/>
    <property type="match status" value="1"/>
</dbReference>
<dbReference type="SUPFAM" id="SSF54506">
    <property type="entry name" value="Diaminopimelate epimerase-like"/>
    <property type="match status" value="1"/>
</dbReference>
<dbReference type="SFLD" id="SFLDS00028">
    <property type="entry name" value="Proline_Racemase"/>
    <property type="match status" value="1"/>
</dbReference>
<dbReference type="Gene3D" id="3.10.310.10">
    <property type="entry name" value="Diaminopimelate Epimerase, Chain A, domain 1"/>
    <property type="match status" value="2"/>
</dbReference>
<dbReference type="STRING" id="1314783.A0A165SIB8"/>
<name>A0A165SIB8_9APHY</name>